<dbReference type="Gene3D" id="2.60.40.1890">
    <property type="entry name" value="PCu(A)C copper chaperone"/>
    <property type="match status" value="1"/>
</dbReference>
<proteinExistence type="predicted"/>
<dbReference type="PANTHER" id="PTHR36302:SF1">
    <property type="entry name" value="COPPER CHAPERONE PCU(A)C"/>
    <property type="match status" value="1"/>
</dbReference>
<dbReference type="eggNOG" id="COG2847">
    <property type="taxonomic scope" value="Bacteria"/>
</dbReference>
<dbReference type="InterPro" id="IPR007410">
    <property type="entry name" value="LpqE-like"/>
</dbReference>
<dbReference type="PANTHER" id="PTHR36302">
    <property type="entry name" value="BLR7088 PROTEIN"/>
    <property type="match status" value="1"/>
</dbReference>
<dbReference type="STRING" id="1325130.HFN_1427"/>
<protein>
    <submittedName>
        <fullName evidence="1">Copper metallochaperone, bacterial analog of Cox17 protein</fullName>
    </submittedName>
</protein>
<dbReference type="InterPro" id="IPR036182">
    <property type="entry name" value="PCuAC_sf"/>
</dbReference>
<dbReference type="Pfam" id="PF04314">
    <property type="entry name" value="PCuAC"/>
    <property type="match status" value="1"/>
</dbReference>
<dbReference type="SUPFAM" id="SSF110087">
    <property type="entry name" value="DR1885-like metal-binding protein"/>
    <property type="match status" value="1"/>
</dbReference>
<sequence>MLFIESKFSLFCYDLNLHHKPKGQHMKKPFLLSFSSLFASLLALASSASIAYASNITIDKSYVFASIPGSNNTAAFMSITNNTDSQIALIEVKNSLDVPSEIHAHTKAESSQTNSKTQNPHPSAHMIKIPKLEIQPHSQIELKPGGYHIMLIGLKQELKVGQEVDLELTFDNGETIELKQIKAIDRSSVLDTHKPHKQ</sequence>
<dbReference type="AlphaFoldDB" id="T1DX33"/>
<comment type="caution">
    <text evidence="1">The sequence shown here is derived from an EMBL/GenBank/DDBJ whole genome shotgun (WGS) entry which is preliminary data.</text>
</comment>
<evidence type="ECO:0000313" key="2">
    <source>
        <dbReference type="Proteomes" id="UP000018143"/>
    </source>
</evidence>
<evidence type="ECO:0000313" key="1">
    <source>
        <dbReference type="EMBL" id="GAD20183.1"/>
    </source>
</evidence>
<keyword evidence="2" id="KW-1185">Reference proteome</keyword>
<dbReference type="Proteomes" id="UP000018143">
    <property type="component" value="Unassembled WGS sequence"/>
</dbReference>
<dbReference type="InterPro" id="IPR058248">
    <property type="entry name" value="Lxx211020-like"/>
</dbReference>
<accession>T1DX33</accession>
<reference evidence="1 2" key="1">
    <citation type="journal article" date="2013" name="Genome Announc.">
        <title>Draft Genome Sequence of Helicobacter fennelliae Strain MRY12-0050, Isolated from a Bacteremia Patient.</title>
        <authorList>
            <person name="Rimbara E."/>
            <person name="Matsui M."/>
            <person name="Mori S."/>
            <person name="Suzuki S."/>
            <person name="Suzuki M."/>
            <person name="Kim H."/>
            <person name="Sekizuka T."/>
            <person name="Kuroda M."/>
            <person name="Shibayama K."/>
        </authorList>
    </citation>
    <scope>NUCLEOTIDE SEQUENCE [LARGE SCALE GENOMIC DNA]</scope>
    <source>
        <strain evidence="1 2">MRY12-0050</strain>
    </source>
</reference>
<gene>
    <name evidence="1" type="ORF">HFN_1427</name>
</gene>
<name>T1DX33_9HELI</name>
<organism evidence="1 2">
    <name type="scientific">Helicobacter fennelliae MRY12-0050</name>
    <dbReference type="NCBI Taxonomy" id="1325130"/>
    <lineage>
        <taxon>Bacteria</taxon>
        <taxon>Pseudomonadati</taxon>
        <taxon>Campylobacterota</taxon>
        <taxon>Epsilonproteobacteria</taxon>
        <taxon>Campylobacterales</taxon>
        <taxon>Helicobacteraceae</taxon>
        <taxon>Helicobacter</taxon>
    </lineage>
</organism>
<dbReference type="EMBL" id="BASD01000037">
    <property type="protein sequence ID" value="GAD20183.1"/>
    <property type="molecule type" value="Genomic_DNA"/>
</dbReference>